<reference evidence="2 3" key="1">
    <citation type="submission" date="2024-01" db="EMBL/GenBank/DDBJ databases">
        <title>Genome assemblies of Stephania.</title>
        <authorList>
            <person name="Yang L."/>
        </authorList>
    </citation>
    <scope>NUCLEOTIDE SEQUENCE [LARGE SCALE GENOMIC DNA]</scope>
    <source>
        <strain evidence="2">QJT</strain>
        <tissue evidence="2">Leaf</tissue>
    </source>
</reference>
<keyword evidence="3" id="KW-1185">Reference proteome</keyword>
<organism evidence="2 3">
    <name type="scientific">Stephania japonica</name>
    <dbReference type="NCBI Taxonomy" id="461633"/>
    <lineage>
        <taxon>Eukaryota</taxon>
        <taxon>Viridiplantae</taxon>
        <taxon>Streptophyta</taxon>
        <taxon>Embryophyta</taxon>
        <taxon>Tracheophyta</taxon>
        <taxon>Spermatophyta</taxon>
        <taxon>Magnoliopsida</taxon>
        <taxon>Ranunculales</taxon>
        <taxon>Menispermaceae</taxon>
        <taxon>Menispermoideae</taxon>
        <taxon>Cissampelideae</taxon>
        <taxon>Stephania</taxon>
    </lineage>
</organism>
<protein>
    <submittedName>
        <fullName evidence="2">Uncharacterized protein</fullName>
    </submittedName>
</protein>
<evidence type="ECO:0000313" key="2">
    <source>
        <dbReference type="EMBL" id="KAK9144724.1"/>
    </source>
</evidence>
<evidence type="ECO:0000313" key="3">
    <source>
        <dbReference type="Proteomes" id="UP001417504"/>
    </source>
</evidence>
<comment type="caution">
    <text evidence="2">The sequence shown here is derived from an EMBL/GenBank/DDBJ whole genome shotgun (WGS) entry which is preliminary data.</text>
</comment>
<evidence type="ECO:0000256" key="1">
    <source>
        <dbReference type="SAM" id="MobiDB-lite"/>
    </source>
</evidence>
<gene>
    <name evidence="2" type="ORF">Sjap_004627</name>
</gene>
<dbReference type="AlphaFoldDB" id="A0AAP0K3U9"/>
<accession>A0AAP0K3U9</accession>
<feature type="region of interest" description="Disordered" evidence="1">
    <location>
        <begin position="19"/>
        <end position="67"/>
    </location>
</feature>
<sequence length="67" mass="7902">MDGRGPGVGREVVVTVENEQSHVIEREMRAEMRAEREMRAESEREQDEGRERRDREMGVERSRGSRE</sequence>
<proteinExistence type="predicted"/>
<name>A0AAP0K3U9_9MAGN</name>
<dbReference type="EMBL" id="JBBNAE010000002">
    <property type="protein sequence ID" value="KAK9144724.1"/>
    <property type="molecule type" value="Genomic_DNA"/>
</dbReference>
<dbReference type="Proteomes" id="UP001417504">
    <property type="component" value="Unassembled WGS sequence"/>
</dbReference>